<dbReference type="InterPro" id="IPR001357">
    <property type="entry name" value="BRCT_dom"/>
</dbReference>
<dbReference type="PANTHER" id="PTHR13561:SF20">
    <property type="entry name" value="DNA TOPOISOMERASE 2-BINDING PROTEIN 1"/>
    <property type="match status" value="1"/>
</dbReference>
<dbReference type="EMBL" id="CAKXYY010000039">
    <property type="protein sequence ID" value="CAH2355928.1"/>
    <property type="molecule type" value="Genomic_DNA"/>
</dbReference>
<dbReference type="Proteomes" id="UP000837801">
    <property type="component" value="Unassembled WGS sequence"/>
</dbReference>
<dbReference type="CDD" id="cd00027">
    <property type="entry name" value="BRCT"/>
    <property type="match status" value="1"/>
</dbReference>
<evidence type="ECO:0000256" key="2">
    <source>
        <dbReference type="SAM" id="MobiDB-lite"/>
    </source>
</evidence>
<dbReference type="OrthoDB" id="251770at2759"/>
<dbReference type="InterPro" id="IPR036420">
    <property type="entry name" value="BRCT_dom_sf"/>
</dbReference>
<feature type="compositionally biased region" description="Acidic residues" evidence="2">
    <location>
        <begin position="301"/>
        <end position="315"/>
    </location>
</feature>
<feature type="domain" description="BRCT" evidence="3">
    <location>
        <begin position="329"/>
        <end position="414"/>
    </location>
</feature>
<dbReference type="Gene3D" id="3.40.50.10190">
    <property type="entry name" value="BRCT domain"/>
    <property type="match status" value="4"/>
</dbReference>
<dbReference type="PANTHER" id="PTHR13561">
    <property type="entry name" value="DNA REPLICATION REGULATOR DPB11-RELATED"/>
    <property type="match status" value="1"/>
</dbReference>
<dbReference type="GO" id="GO:0033314">
    <property type="term" value="P:mitotic DNA replication checkpoint signaling"/>
    <property type="evidence" value="ECO:0007669"/>
    <property type="project" value="TreeGrafter"/>
</dbReference>
<reference evidence="4" key="1">
    <citation type="submission" date="2022-03" db="EMBL/GenBank/DDBJ databases">
        <authorList>
            <person name="Legras J.-L."/>
            <person name="Devillers H."/>
            <person name="Grondin C."/>
        </authorList>
    </citation>
    <scope>NUCLEOTIDE SEQUENCE</scope>
    <source>
        <strain evidence="4">CLIB 1423</strain>
    </source>
</reference>
<dbReference type="SUPFAM" id="SSF52113">
    <property type="entry name" value="BRCT domain"/>
    <property type="match status" value="4"/>
</dbReference>
<dbReference type="PROSITE" id="PS50172">
    <property type="entry name" value="BRCT"/>
    <property type="match status" value="3"/>
</dbReference>
<accession>A0A9P0QVS8</accession>
<dbReference type="AlphaFoldDB" id="A0A9P0QVS8"/>
<dbReference type="GO" id="GO:0006270">
    <property type="term" value="P:DNA replication initiation"/>
    <property type="evidence" value="ECO:0007669"/>
    <property type="project" value="TreeGrafter"/>
</dbReference>
<comment type="caution">
    <text evidence="4">The sequence shown here is derived from an EMBL/GenBank/DDBJ whole genome shotgun (WGS) entry which is preliminary data.</text>
</comment>
<feature type="domain" description="BRCT" evidence="3">
    <location>
        <begin position="2"/>
        <end position="99"/>
    </location>
</feature>
<sequence>MSNMKPLKGLAFCCTSIPVKLREEISQKLASMGGIHYSDLMSDVNYLIVGDRKTDKYNYCIKHRHDVKFLKPESIITVYNLWLEGEESRDLLDINNYLLPIFSGLVICMSRIAFSDKYLHEALFEQDFRKTTLKNRNIIGHLEVYNSETLSKYIEANGGKITESLTISNSCVVTTEKKGKRYSKAIEWNIPVVHPIWIYDSMLRQAALSLDDYHVDLENKSYVEGCMVWDKVFSIEDTTQTNASSAVDTTKSKLPKTDIEVIKPIAVNRNPTIWNSIMAQKVSKSKDVEENLWEENNREINEEDGEQGDNDENDDKEDKEREALRSTSKPSSIFVGFNFLIVGYNHSQTSILSKVIESNGGEITKDTQDLSITHVIIPSNSGRESSTVLKTLPSQTRARINKSDIQVVTEWFVERSVFYERQVLDYWGKPIRGIPPNIPKEKSLRICITGFTGIELLHIQKLISYMGFEFCESLTAKRDLMIVNINLFKETISEKSPKLLEYKFKDIIDCPVYQGEVSFVSSKNKINAAKKWSIPIVSLAYLWETLELTMKKGKLVMPDILDLRWCMFVPRSYSKTTTLSDYMKSVEKASIETDVTVTEILETSSLPQLPSPRRGSKQKFGRISGRSPKKDANSSPTKATEEDRSDLTFEEEDFGVGYELETVQLPNPKRLRASKKK</sequence>
<keyword evidence="5" id="KW-1185">Reference proteome</keyword>
<feature type="region of interest" description="Disordered" evidence="2">
    <location>
        <begin position="297"/>
        <end position="325"/>
    </location>
</feature>
<protein>
    <recommendedName>
        <fullName evidence="3">BRCT domain-containing protein</fullName>
    </recommendedName>
</protein>
<gene>
    <name evidence="4" type="ORF">CLIB1423_39S00144</name>
</gene>
<dbReference type="GO" id="GO:0007095">
    <property type="term" value="P:mitotic G2 DNA damage checkpoint signaling"/>
    <property type="evidence" value="ECO:0007669"/>
    <property type="project" value="TreeGrafter"/>
</dbReference>
<evidence type="ECO:0000256" key="1">
    <source>
        <dbReference type="ARBA" id="ARBA00022737"/>
    </source>
</evidence>
<evidence type="ECO:0000313" key="4">
    <source>
        <dbReference type="EMBL" id="CAH2355928.1"/>
    </source>
</evidence>
<evidence type="ECO:0000313" key="5">
    <source>
        <dbReference type="Proteomes" id="UP000837801"/>
    </source>
</evidence>
<keyword evidence="1" id="KW-0677">Repeat</keyword>
<proteinExistence type="predicted"/>
<dbReference type="SMART" id="SM00292">
    <property type="entry name" value="BRCT"/>
    <property type="match status" value="4"/>
</dbReference>
<feature type="domain" description="BRCT" evidence="3">
    <location>
        <begin position="134"/>
        <end position="215"/>
    </location>
</feature>
<dbReference type="Pfam" id="PF00533">
    <property type="entry name" value="BRCT"/>
    <property type="match status" value="3"/>
</dbReference>
<feature type="region of interest" description="Disordered" evidence="2">
    <location>
        <begin position="604"/>
        <end position="651"/>
    </location>
</feature>
<organism evidence="4 5">
    <name type="scientific">[Candida] railenensis</name>
    <dbReference type="NCBI Taxonomy" id="45579"/>
    <lineage>
        <taxon>Eukaryota</taxon>
        <taxon>Fungi</taxon>
        <taxon>Dikarya</taxon>
        <taxon>Ascomycota</taxon>
        <taxon>Saccharomycotina</taxon>
        <taxon>Pichiomycetes</taxon>
        <taxon>Debaryomycetaceae</taxon>
        <taxon>Kurtzmaniella</taxon>
    </lineage>
</organism>
<name>A0A9P0QVS8_9ASCO</name>
<evidence type="ECO:0000259" key="3">
    <source>
        <dbReference type="PROSITE" id="PS50172"/>
    </source>
</evidence>